<dbReference type="PANTHER" id="PTHR47977">
    <property type="entry name" value="RAS-RELATED PROTEIN RAB"/>
    <property type="match status" value="1"/>
</dbReference>
<dbReference type="CDD" id="cd00154">
    <property type="entry name" value="Rab"/>
    <property type="match status" value="1"/>
</dbReference>
<accession>A0A330HPC1</accession>
<dbReference type="PRINTS" id="PR00449">
    <property type="entry name" value="RASTRNSFRMNG"/>
</dbReference>
<dbReference type="GO" id="GO:0003924">
    <property type="term" value="F:GTPase activity"/>
    <property type="evidence" value="ECO:0007669"/>
    <property type="project" value="InterPro"/>
</dbReference>
<comment type="caution">
    <text evidence="3">The sequence shown here is derived from an EMBL/GenBank/DDBJ whole genome shotgun (WGS) entry which is preliminary data.</text>
</comment>
<evidence type="ECO:0000313" key="3">
    <source>
        <dbReference type="EMBL" id="RAZ90546.1"/>
    </source>
</evidence>
<dbReference type="SMART" id="SM00175">
    <property type="entry name" value="RAB"/>
    <property type="match status" value="1"/>
</dbReference>
<dbReference type="PROSITE" id="PS51419">
    <property type="entry name" value="RAB"/>
    <property type="match status" value="1"/>
</dbReference>
<dbReference type="Pfam" id="PF00071">
    <property type="entry name" value="Ras"/>
    <property type="match status" value="1"/>
</dbReference>
<dbReference type="InterPro" id="IPR005225">
    <property type="entry name" value="Small_GTP-bd"/>
</dbReference>
<dbReference type="OrthoDB" id="7957980at2"/>
<dbReference type="GO" id="GO:0005525">
    <property type="term" value="F:GTP binding"/>
    <property type="evidence" value="ECO:0007669"/>
    <property type="project" value="UniProtKB-KW"/>
</dbReference>
<dbReference type="SMART" id="SM00173">
    <property type="entry name" value="RAS"/>
    <property type="match status" value="1"/>
</dbReference>
<evidence type="ECO:0000256" key="2">
    <source>
        <dbReference type="ARBA" id="ARBA00023134"/>
    </source>
</evidence>
<sequence length="164" mass="18153">MLQKKICMLGGFAVGKTSLVRRFVQSIFSENYLTTVGVKIDKKSVAFPDKTVDLILWDLAGEDDIGSFRVSYVRGATGLVLVVDGTRPATLGVALTLRERCEAEFGAMPFILLFNKSDLTDRWAISDGEIDELKQRGWQVYLTSALSGEHVEEAFRQLASMVAK</sequence>
<gene>
    <name evidence="3" type="ORF">DPM33_13665</name>
</gene>
<dbReference type="SUPFAM" id="SSF52540">
    <property type="entry name" value="P-loop containing nucleoside triphosphate hydrolases"/>
    <property type="match status" value="1"/>
</dbReference>
<keyword evidence="4" id="KW-1185">Reference proteome</keyword>
<dbReference type="NCBIfam" id="TIGR00231">
    <property type="entry name" value="small_GTP"/>
    <property type="match status" value="1"/>
</dbReference>
<evidence type="ECO:0000313" key="4">
    <source>
        <dbReference type="Proteomes" id="UP000251558"/>
    </source>
</evidence>
<dbReference type="InterPro" id="IPR001806">
    <property type="entry name" value="Small_GTPase"/>
</dbReference>
<dbReference type="EMBL" id="QMBP01000005">
    <property type="protein sequence ID" value="RAZ90546.1"/>
    <property type="molecule type" value="Genomic_DNA"/>
</dbReference>
<evidence type="ECO:0000256" key="1">
    <source>
        <dbReference type="ARBA" id="ARBA00022741"/>
    </source>
</evidence>
<keyword evidence="1" id="KW-0547">Nucleotide-binding</keyword>
<keyword evidence="2" id="KW-0342">GTP-binding</keyword>
<dbReference type="InterPro" id="IPR027417">
    <property type="entry name" value="P-loop_NTPase"/>
</dbReference>
<dbReference type="Proteomes" id="UP000251558">
    <property type="component" value="Unassembled WGS sequence"/>
</dbReference>
<dbReference type="RefSeq" id="WP_112097953.1">
    <property type="nucleotide sequence ID" value="NZ_QMBP01000005.1"/>
</dbReference>
<reference evidence="3 4" key="2">
    <citation type="submission" date="2018-07" db="EMBL/GenBank/DDBJ databases">
        <title>Diversity of Mesorhizobium strains in Brazil.</title>
        <authorList>
            <person name="Helene L.C.F."/>
            <person name="Dall'Agnol R."/>
            <person name="Delamuta J.R.M."/>
            <person name="Hungria M."/>
        </authorList>
    </citation>
    <scope>NUCLEOTIDE SEQUENCE [LARGE SCALE GENOMIC DNA]</scope>
    <source>
        <strain evidence="3 4">AC99b</strain>
    </source>
</reference>
<protein>
    <submittedName>
        <fullName evidence="3">GTP-binding protein</fullName>
    </submittedName>
</protein>
<proteinExistence type="predicted"/>
<dbReference type="InterPro" id="IPR050227">
    <property type="entry name" value="Rab"/>
</dbReference>
<dbReference type="Gene3D" id="3.40.50.300">
    <property type="entry name" value="P-loop containing nucleotide triphosphate hydrolases"/>
    <property type="match status" value="1"/>
</dbReference>
<organism evidence="3 4">
    <name type="scientific">Mesorhizobium hawassense</name>
    <dbReference type="NCBI Taxonomy" id="1209954"/>
    <lineage>
        <taxon>Bacteria</taxon>
        <taxon>Pseudomonadati</taxon>
        <taxon>Pseudomonadota</taxon>
        <taxon>Alphaproteobacteria</taxon>
        <taxon>Hyphomicrobiales</taxon>
        <taxon>Phyllobacteriaceae</taxon>
        <taxon>Mesorhizobium</taxon>
    </lineage>
</organism>
<dbReference type="AlphaFoldDB" id="A0A330HPC1"/>
<reference evidence="4" key="1">
    <citation type="submission" date="2018-06" db="EMBL/GenBank/DDBJ databases">
        <authorList>
            <person name="Helene L.C."/>
            <person name="Dall'Agnol R."/>
            <person name="Delamuta J.R."/>
            <person name="Hungria M."/>
        </authorList>
    </citation>
    <scope>NUCLEOTIDE SEQUENCE [LARGE SCALE GENOMIC DNA]</scope>
    <source>
        <strain evidence="4">AC99b</strain>
    </source>
</reference>
<name>A0A330HPC1_9HYPH</name>